<evidence type="ECO:0000256" key="3">
    <source>
        <dbReference type="ARBA" id="ARBA00022801"/>
    </source>
</evidence>
<sequence length="135" mass="14618">MHLFVGRIPFGGHGRHLPGGASSICLAWGRGTTRLWRNNTGGLIDRQGRLVRFGLCKGSSDLIGLRSVKVTTAMVGQHIGQFVAIEVKAPQGAIRPEQESYLQLVQRFGGVAAICRSVEDAEHSLAMARPMPLCR</sequence>
<accession>A0A524RP20</accession>
<evidence type="ECO:0000313" key="5">
    <source>
        <dbReference type="EMBL" id="TGG93086.1"/>
    </source>
</evidence>
<evidence type="ECO:0000259" key="4">
    <source>
        <dbReference type="SMART" id="SM00990"/>
    </source>
</evidence>
<dbReference type="Gene3D" id="3.40.1350.10">
    <property type="match status" value="1"/>
</dbReference>
<dbReference type="AlphaFoldDB" id="A0A524RP20"/>
<keyword evidence="2" id="KW-0540">Nuclease</keyword>
<dbReference type="InterPro" id="IPR014883">
    <property type="entry name" value="VRR_NUC"/>
</dbReference>
<dbReference type="GO" id="GO:0003676">
    <property type="term" value="F:nucleic acid binding"/>
    <property type="evidence" value="ECO:0007669"/>
    <property type="project" value="InterPro"/>
</dbReference>
<dbReference type="InterPro" id="IPR011856">
    <property type="entry name" value="tRNA_endonuc-like_dom_sf"/>
</dbReference>
<proteinExistence type="predicted"/>
<comment type="caution">
    <text evidence="5">The sequence shown here is derived from an EMBL/GenBank/DDBJ whole genome shotgun (WGS) entry which is preliminary data.</text>
</comment>
<reference evidence="5 6" key="1">
    <citation type="journal article" date="2019" name="mSystems">
        <title>Life at home and on the roam: Genomic adaptions reflect the dual lifestyle of an intracellular, facultative symbiont.</title>
        <authorList>
            <person name="Burgsdorf I."/>
        </authorList>
    </citation>
    <scope>NUCLEOTIDE SEQUENCE [LARGE SCALE GENOMIC DNA]</scope>
    <source>
        <strain evidence="5">277cV</strain>
    </source>
</reference>
<organism evidence="5 6">
    <name type="scientific">Aphanocapsa feldmannii 277cV</name>
    <dbReference type="NCBI Taxonomy" id="2507553"/>
    <lineage>
        <taxon>Bacteria</taxon>
        <taxon>Bacillati</taxon>
        <taxon>Cyanobacteriota</taxon>
        <taxon>Cyanophyceae</taxon>
        <taxon>Oscillatoriophycideae</taxon>
        <taxon>Chroococcales</taxon>
        <taxon>Microcystaceae</taxon>
        <taxon>Aphanocapsa</taxon>
    </lineage>
</organism>
<evidence type="ECO:0000256" key="1">
    <source>
        <dbReference type="ARBA" id="ARBA00001946"/>
    </source>
</evidence>
<dbReference type="GO" id="GO:0004518">
    <property type="term" value="F:nuclease activity"/>
    <property type="evidence" value="ECO:0007669"/>
    <property type="project" value="UniProtKB-KW"/>
</dbReference>
<dbReference type="EMBL" id="SRMO01000054">
    <property type="protein sequence ID" value="TGG93086.1"/>
    <property type="molecule type" value="Genomic_DNA"/>
</dbReference>
<dbReference type="Pfam" id="PF08774">
    <property type="entry name" value="VRR_NUC"/>
    <property type="match status" value="1"/>
</dbReference>
<gene>
    <name evidence="5" type="ORF">ERJ67_04855</name>
</gene>
<dbReference type="Proteomes" id="UP000317990">
    <property type="component" value="Unassembled WGS sequence"/>
</dbReference>
<protein>
    <recommendedName>
        <fullName evidence="4">VRR-NUC domain-containing protein</fullName>
    </recommendedName>
</protein>
<name>A0A524RP20_9CHRO</name>
<keyword evidence="3" id="KW-0378">Hydrolase</keyword>
<comment type="cofactor">
    <cofactor evidence="1">
        <name>Mg(2+)</name>
        <dbReference type="ChEBI" id="CHEBI:18420"/>
    </cofactor>
</comment>
<evidence type="ECO:0000313" key="6">
    <source>
        <dbReference type="Proteomes" id="UP000317990"/>
    </source>
</evidence>
<dbReference type="GO" id="GO:0016788">
    <property type="term" value="F:hydrolase activity, acting on ester bonds"/>
    <property type="evidence" value="ECO:0007669"/>
    <property type="project" value="InterPro"/>
</dbReference>
<evidence type="ECO:0000256" key="2">
    <source>
        <dbReference type="ARBA" id="ARBA00022722"/>
    </source>
</evidence>
<dbReference type="SMART" id="SM00990">
    <property type="entry name" value="VRR_NUC"/>
    <property type="match status" value="1"/>
</dbReference>
<feature type="domain" description="VRR-NUC" evidence="4">
    <location>
        <begin position="16"/>
        <end position="119"/>
    </location>
</feature>